<evidence type="ECO:0000313" key="9">
    <source>
        <dbReference type="Proteomes" id="UP000266841"/>
    </source>
</evidence>
<name>K0SSI7_THAOC</name>
<dbReference type="PANTHER" id="PTHR19370">
    <property type="entry name" value="NADH-CYTOCHROME B5 REDUCTASE"/>
    <property type="match status" value="1"/>
</dbReference>
<protein>
    <recommendedName>
        <fullName evidence="7">Flavoprotein pyridine nucleotide cytochrome reductase-like FAD-binding domain-containing protein</fullName>
    </recommendedName>
</protein>
<feature type="binding site" evidence="5">
    <location>
        <position position="249"/>
    </location>
    <ligand>
        <name>FAD</name>
        <dbReference type="ChEBI" id="CHEBI:57692"/>
    </ligand>
</feature>
<keyword evidence="2 5" id="KW-0285">Flavoprotein</keyword>
<reference evidence="8 9" key="1">
    <citation type="journal article" date="2012" name="Genome Biol.">
        <title>Genome and low-iron response of an oceanic diatom adapted to chronic iron limitation.</title>
        <authorList>
            <person name="Lommer M."/>
            <person name="Specht M."/>
            <person name="Roy A.S."/>
            <person name="Kraemer L."/>
            <person name="Andreson R."/>
            <person name="Gutowska M.A."/>
            <person name="Wolf J."/>
            <person name="Bergner S.V."/>
            <person name="Schilhabel M.B."/>
            <person name="Klostermeier U.C."/>
            <person name="Beiko R.G."/>
            <person name="Rosenstiel P."/>
            <person name="Hippler M."/>
            <person name="Laroche J."/>
        </authorList>
    </citation>
    <scope>NUCLEOTIDE SEQUENCE [LARGE SCALE GENOMIC DNA]</scope>
    <source>
        <strain evidence="8 9">CCMP1005</strain>
    </source>
</reference>
<proteinExistence type="predicted"/>
<evidence type="ECO:0000256" key="1">
    <source>
        <dbReference type="ARBA" id="ARBA00001974"/>
    </source>
</evidence>
<feature type="non-terminal residue" evidence="8">
    <location>
        <position position="268"/>
    </location>
</feature>
<evidence type="ECO:0000256" key="2">
    <source>
        <dbReference type="ARBA" id="ARBA00022630"/>
    </source>
</evidence>
<dbReference type="Gene3D" id="2.40.30.10">
    <property type="entry name" value="Translation factors"/>
    <property type="match status" value="1"/>
</dbReference>
<comment type="caution">
    <text evidence="8">The sequence shown here is derived from an EMBL/GenBank/DDBJ whole genome shotgun (WGS) entry which is preliminary data.</text>
</comment>
<dbReference type="Pfam" id="PF00970">
    <property type="entry name" value="FAD_binding_6"/>
    <property type="match status" value="1"/>
</dbReference>
<organism evidence="8 9">
    <name type="scientific">Thalassiosira oceanica</name>
    <name type="common">Marine diatom</name>
    <dbReference type="NCBI Taxonomy" id="159749"/>
    <lineage>
        <taxon>Eukaryota</taxon>
        <taxon>Sar</taxon>
        <taxon>Stramenopiles</taxon>
        <taxon>Ochrophyta</taxon>
        <taxon>Bacillariophyta</taxon>
        <taxon>Coscinodiscophyceae</taxon>
        <taxon>Thalassiosirophycidae</taxon>
        <taxon>Thalassiosirales</taxon>
        <taxon>Thalassiosiraceae</taxon>
        <taxon>Thalassiosira</taxon>
    </lineage>
</organism>
<keyword evidence="9" id="KW-1185">Reference proteome</keyword>
<dbReference type="EMBL" id="AGNL01011465">
    <property type="protein sequence ID" value="EJK68370.1"/>
    <property type="molecule type" value="Genomic_DNA"/>
</dbReference>
<dbReference type="Proteomes" id="UP000266841">
    <property type="component" value="Unassembled WGS sequence"/>
</dbReference>
<feature type="binding site" evidence="5">
    <location>
        <position position="234"/>
    </location>
    <ligand>
        <name>FAD</name>
        <dbReference type="ChEBI" id="CHEBI:57692"/>
    </ligand>
</feature>
<evidence type="ECO:0000259" key="7">
    <source>
        <dbReference type="Pfam" id="PF00970"/>
    </source>
</evidence>
<feature type="compositionally biased region" description="Low complexity" evidence="6">
    <location>
        <begin position="21"/>
        <end position="38"/>
    </location>
</feature>
<dbReference type="InterPro" id="IPR008333">
    <property type="entry name" value="Cbr1-like_FAD-bd_dom"/>
</dbReference>
<evidence type="ECO:0000256" key="4">
    <source>
        <dbReference type="ARBA" id="ARBA00023002"/>
    </source>
</evidence>
<dbReference type="SUPFAM" id="SSF63380">
    <property type="entry name" value="Riboflavin synthase domain-like"/>
    <property type="match status" value="1"/>
</dbReference>
<evidence type="ECO:0000313" key="8">
    <source>
        <dbReference type="EMBL" id="EJK68370.1"/>
    </source>
</evidence>
<feature type="binding site" evidence="5">
    <location>
        <position position="260"/>
    </location>
    <ligand>
        <name>FAD</name>
        <dbReference type="ChEBI" id="CHEBI:57692"/>
    </ligand>
</feature>
<dbReference type="InterPro" id="IPR001834">
    <property type="entry name" value="CBR-like"/>
</dbReference>
<dbReference type="AlphaFoldDB" id="K0SSI7"/>
<feature type="binding site" evidence="5">
    <location>
        <position position="233"/>
    </location>
    <ligand>
        <name>FAD</name>
        <dbReference type="ChEBI" id="CHEBI:57692"/>
    </ligand>
</feature>
<sequence length="268" mass="28190">MMPGTTRPAISMKRGVGQSKQQQQRAAAAAQQRPEPATPTAAQLPILVVAVAPRACPSGTIYTSFWPDICAGLLGGSSSSAAPLSVGLPFEFGFADQTNDAAAGVNTRQPKSLVSRFSLMSGSFPMLLAERPPITKLVPPGKSDSVSAGSAGCNTPNIANSHSTGQCQFNPMFQAVPLIDRIPCGNGGTSHILRFGLPDSSRAMDLPTCACILASADLPDDTKNGETTKVIRPYTPISTNDQVGSFDLLIKDYGENGWLSKYMCEELK</sequence>
<evidence type="ECO:0000256" key="5">
    <source>
        <dbReference type="PIRSR" id="PIRSR601834-1"/>
    </source>
</evidence>
<feature type="domain" description="Flavoprotein pyridine nucleotide cytochrome reductase-like FAD-binding" evidence="7">
    <location>
        <begin position="191"/>
        <end position="267"/>
    </location>
</feature>
<keyword evidence="4" id="KW-0560">Oxidoreductase</keyword>
<feature type="binding site" evidence="5">
    <location>
        <position position="232"/>
    </location>
    <ligand>
        <name>FAD</name>
        <dbReference type="ChEBI" id="CHEBI:57692"/>
    </ligand>
</feature>
<evidence type="ECO:0000256" key="3">
    <source>
        <dbReference type="ARBA" id="ARBA00022827"/>
    </source>
</evidence>
<gene>
    <name evidence="8" type="ORF">THAOC_10453</name>
</gene>
<dbReference type="InterPro" id="IPR017938">
    <property type="entry name" value="Riboflavin_synthase-like_b-brl"/>
</dbReference>
<dbReference type="OrthoDB" id="432685at2759"/>
<dbReference type="GO" id="GO:0016491">
    <property type="term" value="F:oxidoreductase activity"/>
    <property type="evidence" value="ECO:0007669"/>
    <property type="project" value="UniProtKB-KW"/>
</dbReference>
<feature type="region of interest" description="Disordered" evidence="6">
    <location>
        <begin position="1"/>
        <end position="38"/>
    </location>
</feature>
<accession>K0SSI7</accession>
<comment type="cofactor">
    <cofactor evidence="1 5">
        <name>FAD</name>
        <dbReference type="ChEBI" id="CHEBI:57692"/>
    </cofactor>
</comment>
<keyword evidence="3 5" id="KW-0274">FAD</keyword>
<evidence type="ECO:0000256" key="6">
    <source>
        <dbReference type="SAM" id="MobiDB-lite"/>
    </source>
</evidence>
<feature type="binding site" evidence="5">
    <location>
        <position position="251"/>
    </location>
    <ligand>
        <name>FAD</name>
        <dbReference type="ChEBI" id="CHEBI:57692"/>
    </ligand>
</feature>